<proteinExistence type="predicted"/>
<evidence type="ECO:0000313" key="2">
    <source>
        <dbReference type="Proteomes" id="UP000002297"/>
    </source>
</evidence>
<dbReference type="EMBL" id="CP002046">
    <property type="protein sequence ID" value="EAP85987.1"/>
    <property type="molecule type" value="Genomic_DNA"/>
</dbReference>
<dbReference type="KEGG" id="cat:CA2559_08141"/>
<accession>A3UBI6</accession>
<dbReference type="AlphaFoldDB" id="A3UBI6"/>
<evidence type="ECO:0000313" key="1">
    <source>
        <dbReference type="EMBL" id="EAP85987.1"/>
    </source>
</evidence>
<dbReference type="STRING" id="216432.CA2559_08141"/>
<reference evidence="1 2" key="1">
    <citation type="journal article" date="2010" name="J. Bacteriol.">
        <title>The complete genome sequence of Croceibacter atlanticus HTCC2559T.</title>
        <authorList>
            <person name="Oh H.M."/>
            <person name="Kang I."/>
            <person name="Ferriera S."/>
            <person name="Giovannoni S.J."/>
            <person name="Cho J.C."/>
        </authorList>
    </citation>
    <scope>NUCLEOTIDE SEQUENCE [LARGE SCALE GENOMIC DNA]</scope>
    <source>
        <strain evidence="2">ATCC BAA-628 / HTCC2559 / KCTC 12090</strain>
    </source>
</reference>
<gene>
    <name evidence="1" type="ordered locus">CA2559_08141</name>
</gene>
<dbReference type="RefSeq" id="WP_013187373.1">
    <property type="nucleotide sequence ID" value="NC_014230.1"/>
</dbReference>
<name>A3UBI6_CROAH</name>
<protein>
    <submittedName>
        <fullName evidence="1">Uncharacterized protein</fullName>
    </submittedName>
</protein>
<keyword evidence="2" id="KW-1185">Reference proteome</keyword>
<dbReference type="GeneID" id="89453382"/>
<dbReference type="Proteomes" id="UP000002297">
    <property type="component" value="Chromosome"/>
</dbReference>
<organism evidence="1 2">
    <name type="scientific">Croceibacter atlanticus (strain ATCC BAA-628 / JCM 21780 / CIP 108009 / IAM 15332 / KCTC 12090 / HTCC2559)</name>
    <dbReference type="NCBI Taxonomy" id="216432"/>
    <lineage>
        <taxon>Bacteria</taxon>
        <taxon>Pseudomonadati</taxon>
        <taxon>Bacteroidota</taxon>
        <taxon>Flavobacteriia</taxon>
        <taxon>Flavobacteriales</taxon>
        <taxon>Flavobacteriaceae</taxon>
        <taxon>Croceibacter</taxon>
    </lineage>
</organism>
<sequence length="73" mass="8632">MNTKEKFDSWIDTLSNEDLKHVTQIIQVSKDDLSSDWWQQLNVLQLNQIKNGLQQLENGALMNSKTYWTYLDD</sequence>
<dbReference type="HOGENOM" id="CLU_2698415_0_0_10"/>